<dbReference type="InterPro" id="IPR013780">
    <property type="entry name" value="Glyco_hydro_b"/>
</dbReference>
<dbReference type="InterPro" id="IPR017853">
    <property type="entry name" value="GH"/>
</dbReference>
<evidence type="ECO:0000313" key="4">
    <source>
        <dbReference type="EMBL" id="AYQ71136.1"/>
    </source>
</evidence>
<dbReference type="Pfam" id="PF17801">
    <property type="entry name" value="Melibiase_C"/>
    <property type="match status" value="1"/>
</dbReference>
<dbReference type="Gene3D" id="2.60.40.1180">
    <property type="entry name" value="Golgi alpha-mannosidase II"/>
    <property type="match status" value="1"/>
</dbReference>
<name>A0A3G3JSC9_9BACL</name>
<dbReference type="InterPro" id="IPR013785">
    <property type="entry name" value="Aldolase_TIM"/>
</dbReference>
<dbReference type="RefSeq" id="WP_123039200.1">
    <property type="nucleotide sequence ID" value="NZ_CP033433.1"/>
</dbReference>
<dbReference type="AlphaFoldDB" id="A0A3G3JSC9"/>
<feature type="domain" description="Alpha galactosidase C-terminal" evidence="3">
    <location>
        <begin position="613"/>
        <end position="678"/>
    </location>
</feature>
<gene>
    <name evidence="4" type="ORF">EAV92_00020</name>
</gene>
<dbReference type="KEGG" id="coh:EAV92_00020"/>
<dbReference type="Proteomes" id="UP000269097">
    <property type="component" value="Chromosome"/>
</dbReference>
<evidence type="ECO:0000256" key="1">
    <source>
        <dbReference type="ARBA" id="ARBA00022801"/>
    </source>
</evidence>
<sequence>MVNPKIRIEADSRMMSADNGILRIECDLIGGLLALHWQNGESLSGLFGEVAFGAERLRTSWFTEHQVPDASIQSVEDGFGQGIRWTFEHRQAGNPVIRQHLWMYEGLPYVLVELEAEHVEEWETNHLAPLVALSNDEPVMRFGAGASRNIRALFVPYDNDKWVRFASHAIPSTVESYEVTAVYDSESRNGFVLGSITHDFWKTGIQVEGAMPGEVTRLRVVGGVTGLHTRDTLPHGSAHGKVNVSPRIFVGAFDDYRDGLESYGRANAVMAPKLPWDHGVPFGWNSWAAVMGKLDLDVYVHTSDFIRRELQEEGFTSDGGVYINFDAFWNSLSGEQLQEAVNRVRANGQKPGIYFTPFAYWGKDPERPVEGYEGRYVYRDLLLKDQSGNLLPTIAGAYALDPSHPVTLERIKRQLEQFVEWGFEYAKADFLCHGALEGRHHDPNIRSGIQAYNLGMAMIQDTVSPEKIGKPFFLNLSIAPLFPHGYAHSRRVSCDVFGLAGDTEYLLNAITYGWWINDTLYRFNDPDHTVLFQSCNQRESTPNEGRGRLTASILAGTSMLLGDDFRKEGAASRAVDWLTRPEIMDLARKGISFRPVEGSSGDRAESVFVLHGNGEHWIAVFNLDPGDAEDKRLNLQRLGFPAASHLSIRDMWDGGDVGYDESSQEIKVRLKPDEAKLLHVKF</sequence>
<evidence type="ECO:0000313" key="5">
    <source>
        <dbReference type="Proteomes" id="UP000269097"/>
    </source>
</evidence>
<dbReference type="Gene3D" id="3.20.20.70">
    <property type="entry name" value="Aldolase class I"/>
    <property type="match status" value="1"/>
</dbReference>
<dbReference type="InterPro" id="IPR041233">
    <property type="entry name" value="Melibiase_C"/>
</dbReference>
<reference evidence="4 5" key="1">
    <citation type="submission" date="2018-10" db="EMBL/GenBank/DDBJ databases">
        <title>Genome Sequence of Cohnella sp.</title>
        <authorList>
            <person name="Srinivasan S."/>
            <person name="Kim M.K."/>
        </authorList>
    </citation>
    <scope>NUCLEOTIDE SEQUENCE [LARGE SCALE GENOMIC DNA]</scope>
    <source>
        <strain evidence="4 5">18JY8-7</strain>
    </source>
</reference>
<dbReference type="GO" id="GO:0016798">
    <property type="term" value="F:hydrolase activity, acting on glycosyl bonds"/>
    <property type="evidence" value="ECO:0007669"/>
    <property type="project" value="UniProtKB-KW"/>
</dbReference>
<keyword evidence="5" id="KW-1185">Reference proteome</keyword>
<keyword evidence="1" id="KW-0378">Hydrolase</keyword>
<keyword evidence="2" id="KW-0326">Glycosidase</keyword>
<evidence type="ECO:0000259" key="3">
    <source>
        <dbReference type="Pfam" id="PF17801"/>
    </source>
</evidence>
<evidence type="ECO:0000256" key="2">
    <source>
        <dbReference type="ARBA" id="ARBA00023295"/>
    </source>
</evidence>
<dbReference type="SUPFAM" id="SSF51445">
    <property type="entry name" value="(Trans)glycosidases"/>
    <property type="match status" value="1"/>
</dbReference>
<protein>
    <submittedName>
        <fullName evidence="4">Alpha-galactosidase</fullName>
    </submittedName>
</protein>
<dbReference type="EMBL" id="CP033433">
    <property type="protein sequence ID" value="AYQ71136.1"/>
    <property type="molecule type" value="Genomic_DNA"/>
</dbReference>
<proteinExistence type="predicted"/>
<accession>A0A3G3JSC9</accession>
<organism evidence="4 5">
    <name type="scientific">Cohnella candidum</name>
    <dbReference type="NCBI Taxonomy" id="2674991"/>
    <lineage>
        <taxon>Bacteria</taxon>
        <taxon>Bacillati</taxon>
        <taxon>Bacillota</taxon>
        <taxon>Bacilli</taxon>
        <taxon>Bacillales</taxon>
        <taxon>Paenibacillaceae</taxon>
        <taxon>Cohnella</taxon>
    </lineage>
</organism>